<organism evidence="1 2">
    <name type="scientific">Culicoidibacter larvae</name>
    <dbReference type="NCBI Taxonomy" id="2579976"/>
    <lineage>
        <taxon>Bacteria</taxon>
        <taxon>Bacillati</taxon>
        <taxon>Bacillota</taxon>
        <taxon>Culicoidibacteria</taxon>
        <taxon>Culicoidibacterales</taxon>
        <taxon>Culicoidibacteraceae</taxon>
        <taxon>Culicoidibacter</taxon>
    </lineage>
</organism>
<dbReference type="InParanoid" id="A0A5R8QHL8"/>
<gene>
    <name evidence="1" type="ORF">FEZ08_01315</name>
</gene>
<dbReference type="EMBL" id="VBWP01000001">
    <property type="protein sequence ID" value="TLG77284.1"/>
    <property type="molecule type" value="Genomic_DNA"/>
</dbReference>
<dbReference type="AlphaFoldDB" id="A0A5R8QHL8"/>
<dbReference type="Proteomes" id="UP000306912">
    <property type="component" value="Unassembled WGS sequence"/>
</dbReference>
<protein>
    <submittedName>
        <fullName evidence="1">Uncharacterized protein</fullName>
    </submittedName>
</protein>
<comment type="caution">
    <text evidence="1">The sequence shown here is derived from an EMBL/GenBank/DDBJ whole genome shotgun (WGS) entry which is preliminary data.</text>
</comment>
<sequence length="105" mass="11862">MSNNNTVDPMDPQIEEELQTVIKTMELHFGNNSGEQALAFLQSYAKSYAAIEFLPEILKLMPDFFGVKEPITINNSEELQALMEHILLPLLRYNAFLSASEVGKE</sequence>
<keyword evidence="2" id="KW-1185">Reference proteome</keyword>
<accession>A0A5R8QHL8</accession>
<name>A0A5R8QHL8_9FIRM</name>
<evidence type="ECO:0000313" key="1">
    <source>
        <dbReference type="EMBL" id="TLG77284.1"/>
    </source>
</evidence>
<proteinExistence type="predicted"/>
<reference evidence="1 2" key="1">
    <citation type="submission" date="2019-05" db="EMBL/GenBank/DDBJ databases">
        <title>Culicoidintestinum kansasii gen. nov., sp. nov. from the gastrointestinal tract of the biting midge, Culicoides sonorensis.</title>
        <authorList>
            <person name="Neupane S."/>
            <person name="Ghosh A."/>
            <person name="Gunther S."/>
            <person name="Martin K."/>
            <person name="Zurek L."/>
        </authorList>
    </citation>
    <scope>NUCLEOTIDE SEQUENCE [LARGE SCALE GENOMIC DNA]</scope>
    <source>
        <strain evidence="1 2">CS-1</strain>
    </source>
</reference>
<evidence type="ECO:0000313" key="2">
    <source>
        <dbReference type="Proteomes" id="UP000306912"/>
    </source>
</evidence>
<dbReference type="RefSeq" id="WP_138189892.1">
    <property type="nucleotide sequence ID" value="NZ_VBWP01000001.1"/>
</dbReference>